<sequence>MTHEPLGRIIGDLLVGHVVGDCPDVWEAIDRAKKELKEDESESAAREVARVNLGKNNQGQHNPSTVLTVRKLRDGFGFLLRGDDKDTDETFRMAFLRESRPFIAID</sequence>
<comment type="caution">
    <text evidence="1">The sequence shown here is derived from an EMBL/GenBank/DDBJ whole genome shotgun (WGS) entry which is preliminary data.</text>
</comment>
<accession>A0A1F8HB57</accession>
<evidence type="ECO:0000313" key="2">
    <source>
        <dbReference type="Proteomes" id="UP000178155"/>
    </source>
</evidence>
<organism evidence="1 2">
    <name type="scientific">Candidatus Yanofskybacteria bacterium RIFCSPLOWO2_02_FULL_47_9b</name>
    <dbReference type="NCBI Taxonomy" id="1802708"/>
    <lineage>
        <taxon>Bacteria</taxon>
        <taxon>Candidatus Yanofskyibacteriota</taxon>
    </lineage>
</organism>
<name>A0A1F8HB57_9BACT</name>
<protein>
    <submittedName>
        <fullName evidence="1">Uncharacterized protein</fullName>
    </submittedName>
</protein>
<gene>
    <name evidence="1" type="ORF">A3I39_00155</name>
</gene>
<dbReference type="AlphaFoldDB" id="A0A1F8HB57"/>
<proteinExistence type="predicted"/>
<reference evidence="1 2" key="1">
    <citation type="journal article" date="2016" name="Nat. Commun.">
        <title>Thousands of microbial genomes shed light on interconnected biogeochemical processes in an aquifer system.</title>
        <authorList>
            <person name="Anantharaman K."/>
            <person name="Brown C.T."/>
            <person name="Hug L.A."/>
            <person name="Sharon I."/>
            <person name="Castelle C.J."/>
            <person name="Probst A.J."/>
            <person name="Thomas B.C."/>
            <person name="Singh A."/>
            <person name="Wilkins M.J."/>
            <person name="Karaoz U."/>
            <person name="Brodie E.L."/>
            <person name="Williams K.H."/>
            <person name="Hubbard S.S."/>
            <person name="Banfield J.F."/>
        </authorList>
    </citation>
    <scope>NUCLEOTIDE SEQUENCE [LARGE SCALE GENOMIC DNA]</scope>
</reference>
<dbReference type="Proteomes" id="UP000178155">
    <property type="component" value="Unassembled WGS sequence"/>
</dbReference>
<dbReference type="EMBL" id="MGKW01000004">
    <property type="protein sequence ID" value="OGN34792.1"/>
    <property type="molecule type" value="Genomic_DNA"/>
</dbReference>
<evidence type="ECO:0000313" key="1">
    <source>
        <dbReference type="EMBL" id="OGN34792.1"/>
    </source>
</evidence>